<feature type="domain" description="Retrotransposon gag" evidence="2">
    <location>
        <begin position="319"/>
        <end position="402"/>
    </location>
</feature>
<organism evidence="3 4">
    <name type="scientific">Lolium multiflorum</name>
    <name type="common">Italian ryegrass</name>
    <name type="synonym">Lolium perenne subsp. multiflorum</name>
    <dbReference type="NCBI Taxonomy" id="4521"/>
    <lineage>
        <taxon>Eukaryota</taxon>
        <taxon>Viridiplantae</taxon>
        <taxon>Streptophyta</taxon>
        <taxon>Embryophyta</taxon>
        <taxon>Tracheophyta</taxon>
        <taxon>Spermatophyta</taxon>
        <taxon>Magnoliopsida</taxon>
        <taxon>Liliopsida</taxon>
        <taxon>Poales</taxon>
        <taxon>Poaceae</taxon>
        <taxon>BOP clade</taxon>
        <taxon>Pooideae</taxon>
        <taxon>Poodae</taxon>
        <taxon>Poeae</taxon>
        <taxon>Poeae Chloroplast Group 2 (Poeae type)</taxon>
        <taxon>Loliodinae</taxon>
        <taxon>Loliinae</taxon>
        <taxon>Lolium</taxon>
    </lineage>
</organism>
<feature type="compositionally biased region" description="Basic and acidic residues" evidence="1">
    <location>
        <begin position="127"/>
        <end position="136"/>
    </location>
</feature>
<dbReference type="Pfam" id="PF03732">
    <property type="entry name" value="Retrotrans_gag"/>
    <property type="match status" value="1"/>
</dbReference>
<name>A0AAD8QW10_LOLMU</name>
<evidence type="ECO:0000313" key="4">
    <source>
        <dbReference type="Proteomes" id="UP001231189"/>
    </source>
</evidence>
<feature type="region of interest" description="Disordered" evidence="1">
    <location>
        <begin position="547"/>
        <end position="593"/>
    </location>
</feature>
<sequence length="593" mass="65166">MDAIAQSDILNKPITPDDAADPEALEAKRKEMLATAKKFANTAAAMLDERKEAAHFVDNFLKREREVDESLEKVKQLRKHWEAKPFTTPKDNMKKAVELLKKKDEEIDINYVCTLVASAMKQQSKADTSRRLESNPDHCISTAQKDACDNQHRDHESRTGSTERRRKTREHPNPIPVPSKTPLRQIRRRERMQCTLVGTSTGTRHLRPTGTRVLHLLAAVVQSETLGLMGLVESISATTCRLQGTETGSVRQNLTEAGTTIGNPSPGGVGMKIASRSPAGAGTTEATITKEKVATEAGVSRGKNAGNPRAEAKNPTDPLAGPARIWLSDLEKKSIFCWFDLKNAFKKHFRVTYKRPATTSDLHACIPKKGETSRSFLTRWLQTRNECENVDNRTVMHAFIGRLQRGSLLRDKLTCLVNENKLILDDMINIASNHTAADDDAGGELAPIALPLHQQKKNRDNNSNNNRKNPSEDQKSGGSDMVAIAFQRGGQGGGRGRGRGGGAGRGQQLADEVTAAGTRAPKPTRSTETCPAWPIWIRLRASPLTPTATANGSIISNLTRQDTSEPEAPPTRQRRQGQEQGQRRGQLRGHGRG</sequence>
<evidence type="ECO:0000313" key="3">
    <source>
        <dbReference type="EMBL" id="KAK1609039.1"/>
    </source>
</evidence>
<protein>
    <recommendedName>
        <fullName evidence="2">Retrotransposon gag domain-containing protein</fullName>
    </recommendedName>
</protein>
<feature type="region of interest" description="Disordered" evidence="1">
    <location>
        <begin position="295"/>
        <end position="317"/>
    </location>
</feature>
<comment type="caution">
    <text evidence="3">The sequence shown here is derived from an EMBL/GenBank/DDBJ whole genome shotgun (WGS) entry which is preliminary data.</text>
</comment>
<dbReference type="InterPro" id="IPR005162">
    <property type="entry name" value="Retrotrans_gag_dom"/>
</dbReference>
<dbReference type="PANTHER" id="PTHR33223">
    <property type="entry name" value="CCHC-TYPE DOMAIN-CONTAINING PROTEIN"/>
    <property type="match status" value="1"/>
</dbReference>
<feature type="compositionally biased region" description="Basic and acidic residues" evidence="1">
    <location>
        <begin position="146"/>
        <end position="163"/>
    </location>
</feature>
<feature type="region of interest" description="Disordered" evidence="1">
    <location>
        <begin position="452"/>
        <end position="528"/>
    </location>
</feature>
<dbReference type="PANTHER" id="PTHR33223:SF10">
    <property type="entry name" value="AMINOTRANSFERASE-LIKE PLANT MOBILE DOMAIN-CONTAINING PROTEIN"/>
    <property type="match status" value="1"/>
</dbReference>
<keyword evidence="4" id="KW-1185">Reference proteome</keyword>
<evidence type="ECO:0000259" key="2">
    <source>
        <dbReference type="Pfam" id="PF03732"/>
    </source>
</evidence>
<feature type="region of interest" description="Disordered" evidence="1">
    <location>
        <begin position="126"/>
        <end position="180"/>
    </location>
</feature>
<feature type="compositionally biased region" description="Polar residues" evidence="1">
    <location>
        <begin position="547"/>
        <end position="561"/>
    </location>
</feature>
<dbReference type="AlphaFoldDB" id="A0AAD8QW10"/>
<accession>A0AAD8QW10</accession>
<feature type="region of interest" description="Disordered" evidence="1">
    <location>
        <begin position="1"/>
        <end position="20"/>
    </location>
</feature>
<dbReference type="EMBL" id="JAUUTY010000007">
    <property type="protein sequence ID" value="KAK1609039.1"/>
    <property type="molecule type" value="Genomic_DNA"/>
</dbReference>
<gene>
    <name evidence="3" type="ORF">QYE76_032712</name>
</gene>
<feature type="compositionally biased region" description="Gly residues" evidence="1">
    <location>
        <begin position="489"/>
        <end position="505"/>
    </location>
</feature>
<proteinExistence type="predicted"/>
<reference evidence="3" key="1">
    <citation type="submission" date="2023-07" db="EMBL/GenBank/DDBJ databases">
        <title>A chromosome-level genome assembly of Lolium multiflorum.</title>
        <authorList>
            <person name="Chen Y."/>
            <person name="Copetti D."/>
            <person name="Kolliker R."/>
            <person name="Studer B."/>
        </authorList>
    </citation>
    <scope>NUCLEOTIDE SEQUENCE</scope>
    <source>
        <strain evidence="3">02402/16</strain>
        <tissue evidence="3">Leaf</tissue>
    </source>
</reference>
<evidence type="ECO:0000256" key="1">
    <source>
        <dbReference type="SAM" id="MobiDB-lite"/>
    </source>
</evidence>
<dbReference type="Proteomes" id="UP001231189">
    <property type="component" value="Unassembled WGS sequence"/>
</dbReference>